<accession>A0ABV4XVW8</accession>
<dbReference type="RefSeq" id="WP_413265309.1">
    <property type="nucleotide sequence ID" value="NZ_JBHFNR010000164.1"/>
</dbReference>
<dbReference type="EMBL" id="JBHFNR010000164">
    <property type="protein sequence ID" value="MFB2895670.1"/>
    <property type="molecule type" value="Genomic_DNA"/>
</dbReference>
<dbReference type="Proteomes" id="UP001576784">
    <property type="component" value="Unassembled WGS sequence"/>
</dbReference>
<feature type="non-terminal residue" evidence="1">
    <location>
        <position position="1"/>
    </location>
</feature>
<sequence length="96" mass="10706">AIAHFVRNAGNDVCLTNTISLRSRMMRKYQVRFWRATALVRESLTLILREEGINILSANTVGQTEFQAGGEQVRLVSASTKKRCSKKQESPVIAIA</sequence>
<name>A0ABV4XVW8_9CYAN</name>
<organism evidence="1 2">
    <name type="scientific">Floridaenema flaviceps BLCC-F50</name>
    <dbReference type="NCBI Taxonomy" id="3153642"/>
    <lineage>
        <taxon>Bacteria</taxon>
        <taxon>Bacillati</taxon>
        <taxon>Cyanobacteriota</taxon>
        <taxon>Cyanophyceae</taxon>
        <taxon>Oscillatoriophycideae</taxon>
        <taxon>Aerosakkonematales</taxon>
        <taxon>Aerosakkonemataceae</taxon>
        <taxon>Floridanema</taxon>
        <taxon>Floridanema flaviceps</taxon>
    </lineage>
</organism>
<keyword evidence="2" id="KW-1185">Reference proteome</keyword>
<reference evidence="1 2" key="1">
    <citation type="submission" date="2024-09" db="EMBL/GenBank/DDBJ databases">
        <title>Floridaenema gen nov. (Aerosakkonemataceae, Aerosakkonematales ord. nov., Cyanobacteria) from benthic tropical and subtropical fresh waters, with the description of four new species.</title>
        <authorList>
            <person name="Moretto J.A."/>
            <person name="Berthold D.E."/>
            <person name="Lefler F.W."/>
            <person name="Huang I.-S."/>
            <person name="Laughinghouse H. IV."/>
        </authorList>
    </citation>
    <scope>NUCLEOTIDE SEQUENCE [LARGE SCALE GENOMIC DNA]</scope>
    <source>
        <strain evidence="1 2">BLCC-F50</strain>
    </source>
</reference>
<comment type="caution">
    <text evidence="1">The sequence shown here is derived from an EMBL/GenBank/DDBJ whole genome shotgun (WGS) entry which is preliminary data.</text>
</comment>
<evidence type="ECO:0000313" key="2">
    <source>
        <dbReference type="Proteomes" id="UP001576784"/>
    </source>
</evidence>
<protein>
    <submittedName>
        <fullName evidence="1">Uncharacterized protein</fullName>
    </submittedName>
</protein>
<evidence type="ECO:0000313" key="1">
    <source>
        <dbReference type="EMBL" id="MFB2895670.1"/>
    </source>
</evidence>
<gene>
    <name evidence="1" type="ORF">ACE1CI_22415</name>
</gene>
<proteinExistence type="predicted"/>